<dbReference type="SUPFAM" id="SSF63829">
    <property type="entry name" value="Calcium-dependent phosphotriesterase"/>
    <property type="match status" value="1"/>
</dbReference>
<evidence type="ECO:0008006" key="4">
    <source>
        <dbReference type="Google" id="ProtNLM"/>
    </source>
</evidence>
<dbReference type="Gene3D" id="2.120.10.30">
    <property type="entry name" value="TolB, C-terminal domain"/>
    <property type="match status" value="1"/>
</dbReference>
<reference evidence="3" key="1">
    <citation type="journal article" date="2020" name="Stud. Mycol.">
        <title>101 Dothideomycetes genomes: A test case for predicting lifestyles and emergence of pathogens.</title>
        <authorList>
            <person name="Haridas S."/>
            <person name="Albert R."/>
            <person name="Binder M."/>
            <person name="Bloem J."/>
            <person name="LaButti K."/>
            <person name="Salamov A."/>
            <person name="Andreopoulos B."/>
            <person name="Baker S."/>
            <person name="Barry K."/>
            <person name="Bills G."/>
            <person name="Bluhm B."/>
            <person name="Cannon C."/>
            <person name="Castanera R."/>
            <person name="Culley D."/>
            <person name="Daum C."/>
            <person name="Ezra D."/>
            <person name="Gonzalez J."/>
            <person name="Henrissat B."/>
            <person name="Kuo A."/>
            <person name="Liang C."/>
            <person name="Lipzen A."/>
            <person name="Lutzoni F."/>
            <person name="Magnuson J."/>
            <person name="Mondo S."/>
            <person name="Nolan M."/>
            <person name="Ohm R."/>
            <person name="Pangilinan J."/>
            <person name="Park H.-J."/>
            <person name="Ramirez L."/>
            <person name="Alfaro M."/>
            <person name="Sun H."/>
            <person name="Tritt A."/>
            <person name="Yoshinaga Y."/>
            <person name="Zwiers L.-H."/>
            <person name="Turgeon B."/>
            <person name="Goodwin S."/>
            <person name="Spatafora J."/>
            <person name="Crous P."/>
            <person name="Grigoriev I."/>
        </authorList>
    </citation>
    <scope>NUCLEOTIDE SEQUENCE [LARGE SCALE GENOMIC DNA]</scope>
    <source>
        <strain evidence="3">CBS 304.66</strain>
    </source>
</reference>
<evidence type="ECO:0000256" key="1">
    <source>
        <dbReference type="SAM" id="SignalP"/>
    </source>
</evidence>
<organism evidence="2 3">
    <name type="scientific">Lojkania enalia</name>
    <dbReference type="NCBI Taxonomy" id="147567"/>
    <lineage>
        <taxon>Eukaryota</taxon>
        <taxon>Fungi</taxon>
        <taxon>Dikarya</taxon>
        <taxon>Ascomycota</taxon>
        <taxon>Pezizomycotina</taxon>
        <taxon>Dothideomycetes</taxon>
        <taxon>Pleosporomycetidae</taxon>
        <taxon>Pleosporales</taxon>
        <taxon>Pleosporales incertae sedis</taxon>
        <taxon>Lojkania</taxon>
    </lineage>
</organism>
<dbReference type="PANTHER" id="PTHR42060">
    <property type="entry name" value="NHL REPEAT-CONTAINING PROTEIN-RELATED"/>
    <property type="match status" value="1"/>
</dbReference>
<keyword evidence="3" id="KW-1185">Reference proteome</keyword>
<keyword evidence="1" id="KW-0732">Signal</keyword>
<dbReference type="InterPro" id="IPR052998">
    <property type="entry name" value="Hetero-Diels-Alderase-like"/>
</dbReference>
<comment type="caution">
    <text evidence="2">The sequence shown here is derived from an EMBL/GenBank/DDBJ whole genome shotgun (WGS) entry which is preliminary data.</text>
</comment>
<dbReference type="Proteomes" id="UP000800093">
    <property type="component" value="Unassembled WGS sequence"/>
</dbReference>
<evidence type="ECO:0000313" key="3">
    <source>
        <dbReference type="Proteomes" id="UP000800093"/>
    </source>
</evidence>
<accession>A0A9P4N0C0</accession>
<dbReference type="OrthoDB" id="9977941at2759"/>
<dbReference type="InterPro" id="IPR011042">
    <property type="entry name" value="6-blade_b-propeller_TolB-like"/>
</dbReference>
<dbReference type="PANTHER" id="PTHR42060:SF1">
    <property type="entry name" value="NHL REPEAT-CONTAINING PROTEIN"/>
    <property type="match status" value="1"/>
</dbReference>
<name>A0A9P4N0C0_9PLEO</name>
<protein>
    <recommendedName>
        <fullName evidence="4">SMP-30/Gluconolactonase/LRE-like region domain-containing protein</fullName>
    </recommendedName>
</protein>
<evidence type="ECO:0000313" key="2">
    <source>
        <dbReference type="EMBL" id="KAF2257489.1"/>
    </source>
</evidence>
<feature type="chain" id="PRO_5040225632" description="SMP-30/Gluconolactonase/LRE-like region domain-containing protein" evidence="1">
    <location>
        <begin position="21"/>
        <end position="301"/>
    </location>
</feature>
<gene>
    <name evidence="2" type="ORF">CC78DRAFT_527741</name>
</gene>
<feature type="signal peptide" evidence="1">
    <location>
        <begin position="1"/>
        <end position="20"/>
    </location>
</feature>
<sequence length="301" mass="31576">MQFSTLIIKIISITAALTSAAAIDKRQSATNVFTFSSPRSAEGIAARSNGQLLVSFFDKAELWTLDPATKKASKLVSFTDATCSAGITEIAPDVFAVVAGNYAMAGGNRPGSWGIWKVDLTSGTAKATLLKKVPESGMWNGLTTLNNDTILIGDATKGAIWKMNVNTGEYSIAVQDATMNPGTGIPMGIDGLRYSNGTVWFTNISRNTLIKFPVDETGKSSGQMTTVWSNTIADDLWVGPDGSAYIATSSNNKIQKVAPDGRISTVASISGSTAVVLGRTEADINTLYIATNSGAIASVKV</sequence>
<proteinExistence type="predicted"/>
<dbReference type="EMBL" id="ML987045">
    <property type="protein sequence ID" value="KAF2257489.1"/>
    <property type="molecule type" value="Genomic_DNA"/>
</dbReference>
<dbReference type="AlphaFoldDB" id="A0A9P4N0C0"/>